<feature type="domain" description="Coenzyme Q-binding protein COQ10 START" evidence="2">
    <location>
        <begin position="11"/>
        <end position="141"/>
    </location>
</feature>
<evidence type="ECO:0000313" key="4">
    <source>
        <dbReference type="Proteomes" id="UP001310692"/>
    </source>
</evidence>
<comment type="similarity">
    <text evidence="1">Belongs to the ribosome association toxin RatA family.</text>
</comment>
<dbReference type="Gene3D" id="3.30.530.20">
    <property type="match status" value="1"/>
</dbReference>
<proteinExistence type="inferred from homology"/>
<dbReference type="RefSeq" id="WP_330196129.1">
    <property type="nucleotide sequence ID" value="NZ_JAZDRO010000003.1"/>
</dbReference>
<sequence>MSSRVRERLRIRHSPEDVYALVGDVEAYPKFINLITALRVKSREETERGSSLVAEAKARYKFVSERFVTRVTLDDIDHRINVELVKGPFRSLANSWQISALPDGSTLVDFVIDFEFSNPMLNMLLSANKERAVGFIIQAFKARADQLYPKVGAEEFDLDAASGASD</sequence>
<dbReference type="CDD" id="cd07813">
    <property type="entry name" value="COQ10p_like"/>
    <property type="match status" value="1"/>
</dbReference>
<dbReference type="InterPro" id="IPR023393">
    <property type="entry name" value="START-like_dom_sf"/>
</dbReference>
<evidence type="ECO:0000256" key="1">
    <source>
        <dbReference type="ARBA" id="ARBA00008918"/>
    </source>
</evidence>
<dbReference type="InterPro" id="IPR005031">
    <property type="entry name" value="COQ10_START"/>
</dbReference>
<gene>
    <name evidence="3" type="ORF">V0U35_07790</name>
</gene>
<evidence type="ECO:0000259" key="2">
    <source>
        <dbReference type="Pfam" id="PF03364"/>
    </source>
</evidence>
<dbReference type="EMBL" id="JAZDRO010000003">
    <property type="protein sequence ID" value="MEE2566582.1"/>
    <property type="molecule type" value="Genomic_DNA"/>
</dbReference>
<comment type="caution">
    <text evidence="3">The sequence shown here is derived from an EMBL/GenBank/DDBJ whole genome shotgun (WGS) entry which is preliminary data.</text>
</comment>
<dbReference type="PANTHER" id="PTHR12901:SF10">
    <property type="entry name" value="COENZYME Q-BINDING PROTEIN COQ10, MITOCHONDRIAL"/>
    <property type="match status" value="1"/>
</dbReference>
<organism evidence="3 4">
    <name type="scientific">Hyphobacterium marinum</name>
    <dbReference type="NCBI Taxonomy" id="3116574"/>
    <lineage>
        <taxon>Bacteria</taxon>
        <taxon>Pseudomonadati</taxon>
        <taxon>Pseudomonadota</taxon>
        <taxon>Alphaproteobacteria</taxon>
        <taxon>Maricaulales</taxon>
        <taxon>Maricaulaceae</taxon>
        <taxon>Hyphobacterium</taxon>
    </lineage>
</organism>
<name>A0ABU7LZ67_9PROT</name>
<protein>
    <submittedName>
        <fullName evidence="3">Type II toxin-antitoxin system RatA family toxin</fullName>
    </submittedName>
</protein>
<dbReference type="InterPro" id="IPR044996">
    <property type="entry name" value="COQ10-like"/>
</dbReference>
<keyword evidence="4" id="KW-1185">Reference proteome</keyword>
<evidence type="ECO:0000313" key="3">
    <source>
        <dbReference type="EMBL" id="MEE2566582.1"/>
    </source>
</evidence>
<dbReference type="SUPFAM" id="SSF55961">
    <property type="entry name" value="Bet v1-like"/>
    <property type="match status" value="1"/>
</dbReference>
<reference evidence="3 4" key="1">
    <citation type="submission" date="2024-01" db="EMBL/GenBank/DDBJ databases">
        <title>Hyphobacterium bacterium isolated from marine sediment.</title>
        <authorList>
            <person name="Zhao S."/>
        </authorList>
    </citation>
    <scope>NUCLEOTIDE SEQUENCE [LARGE SCALE GENOMIC DNA]</scope>
    <source>
        <strain evidence="3 4">Y60-23</strain>
    </source>
</reference>
<accession>A0ABU7LZ67</accession>
<dbReference type="Pfam" id="PF03364">
    <property type="entry name" value="Polyketide_cyc"/>
    <property type="match status" value="1"/>
</dbReference>
<dbReference type="PANTHER" id="PTHR12901">
    <property type="entry name" value="SPERM PROTEIN HOMOLOG"/>
    <property type="match status" value="1"/>
</dbReference>
<dbReference type="Proteomes" id="UP001310692">
    <property type="component" value="Unassembled WGS sequence"/>
</dbReference>